<keyword evidence="3" id="KW-1185">Reference proteome</keyword>
<dbReference type="RefSeq" id="WP_090392206.1">
    <property type="nucleotide sequence ID" value="NZ_FMZO01000016.1"/>
</dbReference>
<dbReference type="STRING" id="1285928.SAMN04487894_1165"/>
<dbReference type="AlphaFoldDB" id="A0A1G6YJN0"/>
<evidence type="ECO:0000256" key="1">
    <source>
        <dbReference type="SAM" id="SignalP"/>
    </source>
</evidence>
<feature type="chain" id="PRO_5011741113" evidence="1">
    <location>
        <begin position="20"/>
        <end position="517"/>
    </location>
</feature>
<sequence>MKIMLRYIMAMPVIAMLWASCTQKFDAINNNPDKSTTSTAPWLATNMLTSITSDDIASTKGFCGPFMLSKYVLWTERQEDLQYNKIARTNFGRLSVLRNIAPMLGYAANEPAGLKNSYTALAHFIRAWQFYQLTMQVGDIPYSDALKGESEGVIKPKYDNQKAVFVGILNELDSANMLFATGTDFSGDFIYKGSVDKWRRLTNSFELHVLMQLYKKTGDADLNVVNRFKDIVANRPLMRNYDDNFAVTYVNSAGYAYPWSSTPIQLNSFSGQSMVGGALITPLKALQDRRLFYYAEPAPAKITGGKLASDWDAYVSIEASDLFASTTSSRNDGNFCEFNKRYKDLFNAEPVGLLNYWDIQFILAEATVRGWITGSSAQSYYAAGIQSSMNFLANYTPAAYNHGMAMDGPYIAAYPATAAVVLTGSSENQIKQIITQKYLAGFLQGSDYNAWYENRRTGYPAFVLNSNTNRNIPATKFPVRWLYPQLELDNNGANVAAAIQSQFGGTDDANQVMWLLK</sequence>
<evidence type="ECO:0000313" key="3">
    <source>
        <dbReference type="Proteomes" id="UP000198757"/>
    </source>
</evidence>
<evidence type="ECO:0000313" key="2">
    <source>
        <dbReference type="EMBL" id="SDD90550.1"/>
    </source>
</evidence>
<name>A0A1G6YJN0_NIADE</name>
<dbReference type="InterPro" id="IPR041662">
    <property type="entry name" value="SusD-like_2"/>
</dbReference>
<dbReference type="Pfam" id="PF12771">
    <property type="entry name" value="SusD-like_2"/>
    <property type="match status" value="1"/>
</dbReference>
<protein>
    <submittedName>
        <fullName evidence="2">Starch-binding associating with outer membrane</fullName>
    </submittedName>
</protein>
<dbReference type="InterPro" id="IPR011990">
    <property type="entry name" value="TPR-like_helical_dom_sf"/>
</dbReference>
<feature type="signal peptide" evidence="1">
    <location>
        <begin position="1"/>
        <end position="19"/>
    </location>
</feature>
<dbReference type="Gene3D" id="1.25.40.390">
    <property type="match status" value="1"/>
</dbReference>
<dbReference type="EMBL" id="FMZO01000016">
    <property type="protein sequence ID" value="SDD90550.1"/>
    <property type="molecule type" value="Genomic_DNA"/>
</dbReference>
<dbReference type="PROSITE" id="PS51257">
    <property type="entry name" value="PROKAR_LIPOPROTEIN"/>
    <property type="match status" value="1"/>
</dbReference>
<dbReference type="OrthoDB" id="9766256at2"/>
<dbReference type="SUPFAM" id="SSF48452">
    <property type="entry name" value="TPR-like"/>
    <property type="match status" value="1"/>
</dbReference>
<reference evidence="3" key="1">
    <citation type="submission" date="2016-10" db="EMBL/GenBank/DDBJ databases">
        <authorList>
            <person name="Varghese N."/>
            <person name="Submissions S."/>
        </authorList>
    </citation>
    <scope>NUCLEOTIDE SEQUENCE [LARGE SCALE GENOMIC DNA]</scope>
    <source>
        <strain evidence="3">DSM 25811 / CCM 8410 / LMG 26954 / E90</strain>
    </source>
</reference>
<organism evidence="2 3">
    <name type="scientific">Niabella drilacis (strain DSM 25811 / CCM 8410 / CCUG 62505 / LMG 26954 / E90)</name>
    <dbReference type="NCBI Taxonomy" id="1285928"/>
    <lineage>
        <taxon>Bacteria</taxon>
        <taxon>Pseudomonadati</taxon>
        <taxon>Bacteroidota</taxon>
        <taxon>Chitinophagia</taxon>
        <taxon>Chitinophagales</taxon>
        <taxon>Chitinophagaceae</taxon>
        <taxon>Niabella</taxon>
    </lineage>
</organism>
<accession>A0A1G6YJN0</accession>
<gene>
    <name evidence="2" type="ORF">SAMN04487894_1165</name>
</gene>
<dbReference type="Proteomes" id="UP000198757">
    <property type="component" value="Unassembled WGS sequence"/>
</dbReference>
<keyword evidence="1" id="KW-0732">Signal</keyword>
<proteinExistence type="predicted"/>